<dbReference type="RefSeq" id="WP_232581600.1">
    <property type="nucleotide sequence ID" value="NZ_WMCP01000026.1"/>
</dbReference>
<gene>
    <name evidence="1" type="ORF">GLP33_17080</name>
</gene>
<sequence>MALKPRKQCKHYPYLFLLNEKSFLLNWINEEMTEIKFQYDADRILDFIFELEDHFDKAEIEIIPYILNGISYELIENTETIILTNDYFQLFVEALRHDRDAVNMIVITGDLQNNSQLLDGTPIQSSLITLQDFSKTIQPLLNYNCTKTINHWRDLGCQFINIDFLQKSFKKKNTVEIKGNFSSRTGKFSMIKN</sequence>
<name>A0AAW4ZWG4_PHOPO</name>
<dbReference type="AlphaFoldDB" id="A0AAW4ZWG4"/>
<evidence type="ECO:0008006" key="3">
    <source>
        <dbReference type="Google" id="ProtNLM"/>
    </source>
</evidence>
<evidence type="ECO:0000313" key="1">
    <source>
        <dbReference type="EMBL" id="MCF2303447.1"/>
    </source>
</evidence>
<organism evidence="1 2">
    <name type="scientific">Photobacterium phosphoreum</name>
    <dbReference type="NCBI Taxonomy" id="659"/>
    <lineage>
        <taxon>Bacteria</taxon>
        <taxon>Pseudomonadati</taxon>
        <taxon>Pseudomonadota</taxon>
        <taxon>Gammaproteobacteria</taxon>
        <taxon>Vibrionales</taxon>
        <taxon>Vibrionaceae</taxon>
        <taxon>Photobacterium</taxon>
    </lineage>
</organism>
<comment type="caution">
    <text evidence="1">The sequence shown here is derived from an EMBL/GenBank/DDBJ whole genome shotgun (WGS) entry which is preliminary data.</text>
</comment>
<reference evidence="1" key="1">
    <citation type="submission" date="2019-11" db="EMBL/GenBank/DDBJ databases">
        <title>Comparative genomics of photobacteria reveal adaptation to distinct habitats.</title>
        <authorList>
            <person name="Fuertes-Perez S."/>
            <person name="Hilgarth M."/>
            <person name="Vogel R.F."/>
        </authorList>
    </citation>
    <scope>NUCLEOTIDE SEQUENCE</scope>
    <source>
        <strain evidence="1">TMW2.2145</strain>
    </source>
</reference>
<evidence type="ECO:0000313" key="2">
    <source>
        <dbReference type="Proteomes" id="UP000813876"/>
    </source>
</evidence>
<dbReference type="Proteomes" id="UP000813876">
    <property type="component" value="Unassembled WGS sequence"/>
</dbReference>
<protein>
    <recommendedName>
        <fullName evidence="3">PIN domain-containing protein</fullName>
    </recommendedName>
</protein>
<dbReference type="EMBL" id="WMCP01000026">
    <property type="protein sequence ID" value="MCF2303447.1"/>
    <property type="molecule type" value="Genomic_DNA"/>
</dbReference>
<accession>A0AAW4ZWG4</accession>
<proteinExistence type="predicted"/>